<evidence type="ECO:0000313" key="3">
    <source>
        <dbReference type="Proteomes" id="UP000006820"/>
    </source>
</evidence>
<gene>
    <name evidence="2" type="ordered locus">NFA_14730</name>
</gene>
<organism evidence="2 3">
    <name type="scientific">Nocardia farcinica (strain IFM 10152)</name>
    <dbReference type="NCBI Taxonomy" id="247156"/>
    <lineage>
        <taxon>Bacteria</taxon>
        <taxon>Bacillati</taxon>
        <taxon>Actinomycetota</taxon>
        <taxon>Actinomycetes</taxon>
        <taxon>Mycobacteriales</taxon>
        <taxon>Nocardiaceae</taxon>
        <taxon>Nocardia</taxon>
    </lineage>
</organism>
<protein>
    <recommendedName>
        <fullName evidence="1">Helix-turn-helix domain-containing protein</fullName>
    </recommendedName>
</protein>
<sequence length="77" mass="8412">MRTCQVEGKTWCMPNSEHPLSAAEVAERLNLSRRAVVDLIRRGELAAQKLPGRTGAYVISPKAVQDYIATRTEAASA</sequence>
<dbReference type="KEGG" id="nfa:NFA_14730"/>
<feature type="domain" description="Helix-turn-helix" evidence="1">
    <location>
        <begin position="20"/>
        <end position="71"/>
    </location>
</feature>
<name>Q5YZS3_NOCFA</name>
<dbReference type="HOGENOM" id="CLU_2634542_0_0_11"/>
<dbReference type="InterPro" id="IPR010093">
    <property type="entry name" value="SinI_DNA-bd"/>
</dbReference>
<evidence type="ECO:0000313" key="2">
    <source>
        <dbReference type="EMBL" id="BAD56318.1"/>
    </source>
</evidence>
<dbReference type="AlphaFoldDB" id="Q5YZS3"/>
<dbReference type="InterPro" id="IPR009061">
    <property type="entry name" value="DNA-bd_dom_put_sf"/>
</dbReference>
<dbReference type="InterPro" id="IPR041657">
    <property type="entry name" value="HTH_17"/>
</dbReference>
<dbReference type="SUPFAM" id="SSF46955">
    <property type="entry name" value="Putative DNA-binding domain"/>
    <property type="match status" value="1"/>
</dbReference>
<proteinExistence type="predicted"/>
<dbReference type="GO" id="GO:0003677">
    <property type="term" value="F:DNA binding"/>
    <property type="evidence" value="ECO:0007669"/>
    <property type="project" value="InterPro"/>
</dbReference>
<dbReference type="Proteomes" id="UP000006820">
    <property type="component" value="Chromosome"/>
</dbReference>
<dbReference type="EMBL" id="AP006618">
    <property type="protein sequence ID" value="BAD56318.1"/>
    <property type="molecule type" value="Genomic_DNA"/>
</dbReference>
<evidence type="ECO:0000259" key="1">
    <source>
        <dbReference type="Pfam" id="PF12728"/>
    </source>
</evidence>
<accession>Q5YZS3</accession>
<keyword evidence="3" id="KW-1185">Reference proteome</keyword>
<dbReference type="STRING" id="247156.NFA_14730"/>
<reference evidence="2 3" key="1">
    <citation type="journal article" date="2004" name="Proc. Natl. Acad. Sci. U.S.A.">
        <title>The complete genomic sequence of Nocardia farcinica IFM 10152.</title>
        <authorList>
            <person name="Ishikawa J."/>
            <person name="Yamashita A."/>
            <person name="Mikami Y."/>
            <person name="Hoshino Y."/>
            <person name="Kurita H."/>
            <person name="Hotta K."/>
            <person name="Shiba T."/>
            <person name="Hattori M."/>
        </authorList>
    </citation>
    <scope>NUCLEOTIDE SEQUENCE [LARGE SCALE GENOMIC DNA]</scope>
    <source>
        <strain evidence="2 3">IFM 10152</strain>
    </source>
</reference>
<dbReference type="Pfam" id="PF12728">
    <property type="entry name" value="HTH_17"/>
    <property type="match status" value="1"/>
</dbReference>
<dbReference type="NCBIfam" id="TIGR01764">
    <property type="entry name" value="excise"/>
    <property type="match status" value="1"/>
</dbReference>